<dbReference type="GO" id="GO:0018580">
    <property type="term" value="F:nitronate monooxygenase activity"/>
    <property type="evidence" value="ECO:0007669"/>
    <property type="project" value="InterPro"/>
</dbReference>
<dbReference type="GO" id="GO:0009636">
    <property type="term" value="P:response to toxic substance"/>
    <property type="evidence" value="ECO:0007669"/>
    <property type="project" value="UniProtKB-KW"/>
</dbReference>
<evidence type="ECO:0000256" key="8">
    <source>
        <dbReference type="ARBA" id="ARBA00031155"/>
    </source>
</evidence>
<comment type="cofactor">
    <cofactor evidence="1">
        <name>FMN</name>
        <dbReference type="ChEBI" id="CHEBI:58210"/>
    </cofactor>
</comment>
<evidence type="ECO:0000256" key="7">
    <source>
        <dbReference type="ARBA" id="ARBA00023033"/>
    </source>
</evidence>
<dbReference type="Pfam" id="PF03060">
    <property type="entry name" value="NMO"/>
    <property type="match status" value="1"/>
</dbReference>
<keyword evidence="4" id="KW-0285">Flavoprotein</keyword>
<evidence type="ECO:0000256" key="6">
    <source>
        <dbReference type="ARBA" id="ARBA00023002"/>
    </source>
</evidence>
<keyword evidence="5" id="KW-0288">FMN</keyword>
<evidence type="ECO:0000313" key="11">
    <source>
        <dbReference type="Proteomes" id="UP000427071"/>
    </source>
</evidence>
<reference evidence="11" key="1">
    <citation type="submission" date="2019-11" db="EMBL/GenBank/DDBJ databases">
        <title>Complete genome sequence of Corynebacterium kalinowskii 1959, a novel Corynebacterium species isolated from soil of a small paddock in Vilsendorf, Germany.</title>
        <authorList>
            <person name="Schaffert L."/>
            <person name="Ruwe M."/>
            <person name="Milse J."/>
            <person name="Hanuschka K."/>
            <person name="Ortseifen V."/>
            <person name="Droste J."/>
            <person name="Brandt D."/>
            <person name="Schlueter L."/>
            <person name="Kutter Y."/>
            <person name="Vinke S."/>
            <person name="Viehoefer P."/>
            <person name="Jacob L."/>
            <person name="Luebke N.-C."/>
            <person name="Schulte-Berndt E."/>
            <person name="Hain C."/>
            <person name="Linder M."/>
            <person name="Schmidt P."/>
            <person name="Wollenschlaeger L."/>
            <person name="Luttermann T."/>
            <person name="Thieme E."/>
            <person name="Hassa J."/>
            <person name="Haak M."/>
            <person name="Wittchen M."/>
            <person name="Mentz A."/>
            <person name="Persicke M."/>
            <person name="Busche T."/>
            <person name="Ruckert C."/>
        </authorList>
    </citation>
    <scope>NUCLEOTIDE SEQUENCE [LARGE SCALE GENOMIC DNA]</scope>
    <source>
        <strain evidence="11">1959</strain>
    </source>
</reference>
<evidence type="ECO:0000256" key="5">
    <source>
        <dbReference type="ARBA" id="ARBA00022643"/>
    </source>
</evidence>
<evidence type="ECO:0000256" key="4">
    <source>
        <dbReference type="ARBA" id="ARBA00022630"/>
    </source>
</evidence>
<gene>
    <name evidence="10" type="ORF">CKALI_08160</name>
</gene>
<dbReference type="InterPro" id="IPR013785">
    <property type="entry name" value="Aldolase_TIM"/>
</dbReference>
<keyword evidence="7 10" id="KW-0503">Monooxygenase</keyword>
<dbReference type="AlphaFoldDB" id="A0A6B8VBG5"/>
<evidence type="ECO:0000256" key="2">
    <source>
        <dbReference type="ARBA" id="ARBA00009881"/>
    </source>
</evidence>
<dbReference type="Proteomes" id="UP000427071">
    <property type="component" value="Chromosome"/>
</dbReference>
<keyword evidence="3" id="KW-0216">Detoxification</keyword>
<dbReference type="EMBL" id="CP046452">
    <property type="protein sequence ID" value="QGU02492.1"/>
    <property type="molecule type" value="Genomic_DNA"/>
</dbReference>
<evidence type="ECO:0000256" key="1">
    <source>
        <dbReference type="ARBA" id="ARBA00001917"/>
    </source>
</evidence>
<dbReference type="KEGG" id="ckw:CKALI_08160"/>
<dbReference type="PANTHER" id="PTHR42747">
    <property type="entry name" value="NITRONATE MONOOXYGENASE-RELATED"/>
    <property type="match status" value="1"/>
</dbReference>
<protein>
    <recommendedName>
        <fullName evidence="8">Propionate 3-nitronate monooxygenase</fullName>
    </recommendedName>
</protein>
<dbReference type="CDD" id="cd04730">
    <property type="entry name" value="NPD_like"/>
    <property type="match status" value="1"/>
</dbReference>
<evidence type="ECO:0000313" key="10">
    <source>
        <dbReference type="EMBL" id="QGU02492.1"/>
    </source>
</evidence>
<dbReference type="SUPFAM" id="SSF51412">
    <property type="entry name" value="Inosine monophosphate dehydrogenase (IMPDH)"/>
    <property type="match status" value="1"/>
</dbReference>
<name>A0A6B8VBG5_9CORY</name>
<dbReference type="InterPro" id="IPR004136">
    <property type="entry name" value="NMO"/>
</dbReference>
<comment type="similarity">
    <text evidence="2">Belongs to the nitronate monooxygenase family. NMO class I subfamily.</text>
</comment>
<dbReference type="PANTHER" id="PTHR42747:SF3">
    <property type="entry name" value="NITRONATE MONOOXYGENASE-RELATED"/>
    <property type="match status" value="1"/>
</dbReference>
<keyword evidence="11" id="KW-1185">Reference proteome</keyword>
<comment type="catalytic activity">
    <reaction evidence="9">
        <text>3 propionate 3-nitronate + 3 O2 + H2O = 3 3-oxopropanoate + 2 nitrate + nitrite + H2O2 + 3 H(+)</text>
        <dbReference type="Rhea" id="RHEA:57332"/>
        <dbReference type="ChEBI" id="CHEBI:15377"/>
        <dbReference type="ChEBI" id="CHEBI:15378"/>
        <dbReference type="ChEBI" id="CHEBI:15379"/>
        <dbReference type="ChEBI" id="CHEBI:16240"/>
        <dbReference type="ChEBI" id="CHEBI:16301"/>
        <dbReference type="ChEBI" id="CHEBI:17632"/>
        <dbReference type="ChEBI" id="CHEBI:33190"/>
        <dbReference type="ChEBI" id="CHEBI:136067"/>
    </reaction>
</comment>
<organism evidence="10 11">
    <name type="scientific">Corynebacterium kalinowskii</name>
    <dbReference type="NCBI Taxonomy" id="2675216"/>
    <lineage>
        <taxon>Bacteria</taxon>
        <taxon>Bacillati</taxon>
        <taxon>Actinomycetota</taxon>
        <taxon>Actinomycetes</taxon>
        <taxon>Mycobacteriales</taxon>
        <taxon>Corynebacteriaceae</taxon>
        <taxon>Corynebacterium</taxon>
    </lineage>
</organism>
<keyword evidence="6" id="KW-0560">Oxidoreductase</keyword>
<accession>A0A6B8VBG5</accession>
<dbReference type="Gene3D" id="3.20.20.70">
    <property type="entry name" value="Aldolase class I"/>
    <property type="match status" value="1"/>
</dbReference>
<proteinExistence type="inferred from homology"/>
<sequence length="337" mass="35313">MTVLAQLSAPIIAAPMAGGPSTPALVDAIASEGGFGFLAAGYLSPEKLREQMEAVTCERYGVNLFYPQAPAADLAPVAAYAEELAPVFEAHEASVPDYASADPSDAFAAKLDVMCELRPAVVSCTFGLFTVDEVDRLHECGIEVWMTVTNPADAREAAERGADVLVVQGPEAGGHRSTLTVEEEPDARPLLELLGALDVDKPVVAAGGLTNAFAVAQALEYADAVACGTAFLLADEAGTSELHRAQVARGGRTATTRAFSGRIARGIETQFMCDHADAPAVYPHVNTLMKPIRSVTSDTNYVAAWAGTQVKHAFSGSVAEIVSALCEGDREMNTKTL</sequence>
<dbReference type="RefSeq" id="WP_156192816.1">
    <property type="nucleotide sequence ID" value="NZ_CP046452.1"/>
</dbReference>
<evidence type="ECO:0000256" key="3">
    <source>
        <dbReference type="ARBA" id="ARBA00022575"/>
    </source>
</evidence>
<evidence type="ECO:0000256" key="9">
    <source>
        <dbReference type="ARBA" id="ARBA00049401"/>
    </source>
</evidence>